<feature type="compositionally biased region" description="Polar residues" evidence="2">
    <location>
        <begin position="221"/>
        <end position="231"/>
    </location>
</feature>
<keyword evidence="1" id="KW-0479">Metal-binding</keyword>
<organism evidence="4 5">
    <name type="scientific">Ditylenchus destructor</name>
    <dbReference type="NCBI Taxonomy" id="166010"/>
    <lineage>
        <taxon>Eukaryota</taxon>
        <taxon>Metazoa</taxon>
        <taxon>Ecdysozoa</taxon>
        <taxon>Nematoda</taxon>
        <taxon>Chromadorea</taxon>
        <taxon>Rhabditida</taxon>
        <taxon>Tylenchina</taxon>
        <taxon>Tylenchomorpha</taxon>
        <taxon>Sphaerularioidea</taxon>
        <taxon>Anguinidae</taxon>
        <taxon>Anguininae</taxon>
        <taxon>Ditylenchus</taxon>
    </lineage>
</organism>
<evidence type="ECO:0000313" key="5">
    <source>
        <dbReference type="Proteomes" id="UP001201812"/>
    </source>
</evidence>
<sequence>MLMTVRSGSTPPRNETIFLAMNTPEETTAKRKTAVWNPALDINETENGIGKADDEQAETLPMCAQNTPPMVCDTSDQEETADNNLAATVDDAPLELVNRNSHSTTPTAMIKGTSLETQQTPLDQNFVFNNCLQLFAAPLLARFHQQQQLFREDTRLYGGTEANSFPVPTFMPNFGPTPMPMIRVPNPSIIMPHSYINHHMPQPSMNPPMLSNFLQSWAQQRMKQKFSSPNSGGKIKSQHSSSANRAQNALNGKFGPSARTSQKSHIKGKSQQIQQSHNCATKFDSIDSKLEPAPSFPTSINPIVQSVLNNVIGSSESPINGVNFNTCAICRASFRVTSDLVQHMRSNHRQSKYKRKNHEASGDGNKSMCLQESGNGTIASA</sequence>
<feature type="region of interest" description="Disordered" evidence="2">
    <location>
        <begin position="345"/>
        <end position="381"/>
    </location>
</feature>
<keyword evidence="1" id="KW-0862">Zinc</keyword>
<dbReference type="PROSITE" id="PS50157">
    <property type="entry name" value="ZINC_FINGER_C2H2_2"/>
    <property type="match status" value="1"/>
</dbReference>
<evidence type="ECO:0000313" key="4">
    <source>
        <dbReference type="EMBL" id="KAI1715654.1"/>
    </source>
</evidence>
<gene>
    <name evidence="4" type="ORF">DdX_07978</name>
</gene>
<keyword evidence="5" id="KW-1185">Reference proteome</keyword>
<dbReference type="PROSITE" id="PS00028">
    <property type="entry name" value="ZINC_FINGER_C2H2_1"/>
    <property type="match status" value="1"/>
</dbReference>
<dbReference type="GO" id="GO:0008270">
    <property type="term" value="F:zinc ion binding"/>
    <property type="evidence" value="ECO:0007669"/>
    <property type="project" value="UniProtKB-KW"/>
</dbReference>
<feature type="region of interest" description="Disordered" evidence="2">
    <location>
        <begin position="221"/>
        <end position="277"/>
    </location>
</feature>
<evidence type="ECO:0000256" key="2">
    <source>
        <dbReference type="SAM" id="MobiDB-lite"/>
    </source>
</evidence>
<feature type="compositionally biased region" description="Polar residues" evidence="2">
    <location>
        <begin position="368"/>
        <end position="381"/>
    </location>
</feature>
<feature type="compositionally biased region" description="Basic residues" evidence="2">
    <location>
        <begin position="345"/>
        <end position="357"/>
    </location>
</feature>
<dbReference type="InterPro" id="IPR013087">
    <property type="entry name" value="Znf_C2H2_type"/>
</dbReference>
<dbReference type="EMBL" id="JAKKPZ010000011">
    <property type="protein sequence ID" value="KAI1715654.1"/>
    <property type="molecule type" value="Genomic_DNA"/>
</dbReference>
<evidence type="ECO:0000256" key="1">
    <source>
        <dbReference type="PROSITE-ProRule" id="PRU00042"/>
    </source>
</evidence>
<feature type="compositionally biased region" description="Polar residues" evidence="2">
    <location>
        <begin position="238"/>
        <end position="250"/>
    </location>
</feature>
<evidence type="ECO:0000259" key="3">
    <source>
        <dbReference type="PROSITE" id="PS50157"/>
    </source>
</evidence>
<proteinExistence type="predicted"/>
<keyword evidence="1" id="KW-0863">Zinc-finger</keyword>
<protein>
    <recommendedName>
        <fullName evidence="3">C2H2-type domain-containing protein</fullName>
    </recommendedName>
</protein>
<reference evidence="4" key="1">
    <citation type="submission" date="2022-01" db="EMBL/GenBank/DDBJ databases">
        <title>Genome Sequence Resource for Two Populations of Ditylenchus destructor, the Migratory Endoparasitic Phytonematode.</title>
        <authorList>
            <person name="Zhang H."/>
            <person name="Lin R."/>
            <person name="Xie B."/>
        </authorList>
    </citation>
    <scope>NUCLEOTIDE SEQUENCE</scope>
    <source>
        <strain evidence="4">BazhouSP</strain>
    </source>
</reference>
<dbReference type="AlphaFoldDB" id="A0AAD4N5K3"/>
<comment type="caution">
    <text evidence="4">The sequence shown here is derived from an EMBL/GenBank/DDBJ whole genome shotgun (WGS) entry which is preliminary data.</text>
</comment>
<accession>A0AAD4N5K3</accession>
<feature type="domain" description="C2H2-type" evidence="3">
    <location>
        <begin position="325"/>
        <end position="353"/>
    </location>
</feature>
<dbReference type="Proteomes" id="UP001201812">
    <property type="component" value="Unassembled WGS sequence"/>
</dbReference>
<name>A0AAD4N5K3_9BILA</name>